<comment type="caution">
    <text evidence="2">The sequence shown here is derived from an EMBL/GenBank/DDBJ whole genome shotgun (WGS) entry which is preliminary data.</text>
</comment>
<evidence type="ECO:0000313" key="2">
    <source>
        <dbReference type="EMBL" id="KKQ78108.1"/>
    </source>
</evidence>
<dbReference type="AlphaFoldDB" id="A0A0G0KET6"/>
<accession>A0A0G0KET6</accession>
<proteinExistence type="predicted"/>
<keyword evidence="1" id="KW-1133">Transmembrane helix</keyword>
<keyword evidence="1" id="KW-0472">Membrane</keyword>
<gene>
    <name evidence="2" type="ORF">US99_C0029G0002</name>
</gene>
<keyword evidence="1" id="KW-0812">Transmembrane</keyword>
<evidence type="ECO:0000313" key="3">
    <source>
        <dbReference type="Proteomes" id="UP000034324"/>
    </source>
</evidence>
<sequence length="68" mass="7560">MVLDKKLAKLLSEISLDLSKAWLIGILVTPVLSGNFLNILVLTVGLINAIVFLVISRMFLERADKHEL</sequence>
<reference evidence="2 3" key="1">
    <citation type="journal article" date="2015" name="Nature">
        <title>rRNA introns, odd ribosomes, and small enigmatic genomes across a large radiation of phyla.</title>
        <authorList>
            <person name="Brown C.T."/>
            <person name="Hug L.A."/>
            <person name="Thomas B.C."/>
            <person name="Sharon I."/>
            <person name="Castelle C.J."/>
            <person name="Singh A."/>
            <person name="Wilkins M.J."/>
            <person name="Williams K.H."/>
            <person name="Banfield J.F."/>
        </authorList>
    </citation>
    <scope>NUCLEOTIDE SEQUENCE [LARGE SCALE GENOMIC DNA]</scope>
</reference>
<evidence type="ECO:0000256" key="1">
    <source>
        <dbReference type="SAM" id="Phobius"/>
    </source>
</evidence>
<protein>
    <submittedName>
        <fullName evidence="2">Uncharacterized protein</fullName>
    </submittedName>
</protein>
<dbReference type="Proteomes" id="UP000034324">
    <property type="component" value="Unassembled WGS sequence"/>
</dbReference>
<name>A0A0G0KET6_9BACT</name>
<feature type="transmembrane region" description="Helical" evidence="1">
    <location>
        <begin position="36"/>
        <end position="60"/>
    </location>
</feature>
<organism evidence="2 3">
    <name type="scientific">Candidatus Daviesbacteria bacterium GW2011_GWF2_38_6</name>
    <dbReference type="NCBI Taxonomy" id="1618432"/>
    <lineage>
        <taxon>Bacteria</taxon>
        <taxon>Candidatus Daviesiibacteriota</taxon>
    </lineage>
</organism>
<dbReference type="EMBL" id="LBVC01000029">
    <property type="protein sequence ID" value="KKQ78108.1"/>
    <property type="molecule type" value="Genomic_DNA"/>
</dbReference>